<proteinExistence type="predicted"/>
<dbReference type="RefSeq" id="WP_043078775.1">
    <property type="nucleotide sequence ID" value="NZ_CP011530.1"/>
</dbReference>
<dbReference type="EMBL" id="LJFO01000013">
    <property type="protein sequence ID" value="KPG06414.1"/>
    <property type="molecule type" value="Genomic_DNA"/>
</dbReference>
<evidence type="ECO:0000313" key="3">
    <source>
        <dbReference type="EMBL" id="KPG34787.1"/>
    </source>
</evidence>
<protein>
    <recommendedName>
        <fullName evidence="1">HTH marR-type domain-containing protein</fullName>
    </recommendedName>
</protein>
<dbReference type="SMART" id="SM00347">
    <property type="entry name" value="HTH_MARR"/>
    <property type="match status" value="1"/>
</dbReference>
<dbReference type="KEGG" id="miz:BAB75_05600"/>
<dbReference type="InterPro" id="IPR036388">
    <property type="entry name" value="WH-like_DNA-bd_sf"/>
</dbReference>
<evidence type="ECO:0000313" key="2">
    <source>
        <dbReference type="EMBL" id="KPG06414.1"/>
    </source>
</evidence>
<evidence type="ECO:0000313" key="5">
    <source>
        <dbReference type="Proteomes" id="UP000037962"/>
    </source>
</evidence>
<feature type="domain" description="HTH marR-type" evidence="1">
    <location>
        <begin position="1"/>
        <end position="138"/>
    </location>
</feature>
<dbReference type="PANTHER" id="PTHR33164">
    <property type="entry name" value="TRANSCRIPTIONAL REGULATOR, MARR FAMILY"/>
    <property type="match status" value="1"/>
</dbReference>
<dbReference type="PRINTS" id="PR00598">
    <property type="entry name" value="HTHMARR"/>
</dbReference>
<dbReference type="GO" id="GO:0003700">
    <property type="term" value="F:DNA-binding transcription factor activity"/>
    <property type="evidence" value="ECO:0007669"/>
    <property type="project" value="InterPro"/>
</dbReference>
<dbReference type="OrthoDB" id="8635520at2"/>
<sequence length="138" mass="15227">MSKGLRRLRLLVESETRLWRVAETRLAQVGLPKLGSVEVLSFINSRNQTRVNDIAEGLVITTGGVTKIVDRLEVGGLVRRVPNPDDRRSSLLELTDSGVKVLGEAADVVDAAIERYWPTDRGFDHALTAFRDTLSAES</sequence>
<dbReference type="Gene3D" id="1.10.10.10">
    <property type="entry name" value="Winged helix-like DNA-binding domain superfamily/Winged helix DNA-binding domain"/>
    <property type="match status" value="1"/>
</dbReference>
<dbReference type="InterPro" id="IPR039422">
    <property type="entry name" value="MarR/SlyA-like"/>
</dbReference>
<dbReference type="AlphaFoldDB" id="A0A7V8RV82"/>
<keyword evidence="5" id="KW-1185">Reference proteome</keyword>
<dbReference type="PANTHER" id="PTHR33164:SF94">
    <property type="entry name" value="TRANSCRIPTIONAL REGULATORY PROTEIN-RELATED"/>
    <property type="match status" value="1"/>
</dbReference>
<reference evidence="4 5" key="1">
    <citation type="submission" date="2015-09" db="EMBL/GenBank/DDBJ databases">
        <title>Genome Sequences of Mycobacterium immunogenum Isolates, Recuperated from a Chloraminated Drinking Water Distribution System Simulator Subjected to Episodes of Nitrification.</title>
        <authorList>
            <person name="Gomez-Alvarez V."/>
            <person name="Revetta R.P."/>
        </authorList>
    </citation>
    <scope>NUCLEOTIDE SEQUENCE [LARGE SCALE GENOMIC DNA]</scope>
    <source>
        <strain evidence="2 4">H008</strain>
        <strain evidence="3 5">H076</strain>
    </source>
</reference>
<gene>
    <name evidence="2" type="ORF">AN908_20935</name>
    <name evidence="3" type="ORF">AN912_08965</name>
</gene>
<name>A0A7V8RV82_9MYCO</name>
<dbReference type="Proteomes" id="UP000037843">
    <property type="component" value="Unassembled WGS sequence"/>
</dbReference>
<dbReference type="InterPro" id="IPR036390">
    <property type="entry name" value="WH_DNA-bd_sf"/>
</dbReference>
<evidence type="ECO:0000313" key="4">
    <source>
        <dbReference type="Proteomes" id="UP000037843"/>
    </source>
</evidence>
<organism evidence="2 4">
    <name type="scientific">Mycobacteroides immunogenum</name>
    <dbReference type="NCBI Taxonomy" id="83262"/>
    <lineage>
        <taxon>Bacteria</taxon>
        <taxon>Bacillati</taxon>
        <taxon>Actinomycetota</taxon>
        <taxon>Actinomycetes</taxon>
        <taxon>Mycobacteriales</taxon>
        <taxon>Mycobacteriaceae</taxon>
        <taxon>Mycobacteroides</taxon>
    </lineage>
</organism>
<dbReference type="Pfam" id="PF12802">
    <property type="entry name" value="MarR_2"/>
    <property type="match status" value="1"/>
</dbReference>
<dbReference type="PROSITE" id="PS50995">
    <property type="entry name" value="HTH_MARR_2"/>
    <property type="match status" value="1"/>
</dbReference>
<dbReference type="GeneID" id="45763375"/>
<dbReference type="SUPFAM" id="SSF46785">
    <property type="entry name" value="Winged helix' DNA-binding domain"/>
    <property type="match status" value="1"/>
</dbReference>
<dbReference type="InterPro" id="IPR000835">
    <property type="entry name" value="HTH_MarR-typ"/>
</dbReference>
<dbReference type="Proteomes" id="UP000037962">
    <property type="component" value="Unassembled WGS sequence"/>
</dbReference>
<comment type="caution">
    <text evidence="2">The sequence shown here is derived from an EMBL/GenBank/DDBJ whole genome shotgun (WGS) entry which is preliminary data.</text>
</comment>
<accession>A0A7V8RV82</accession>
<dbReference type="GO" id="GO:0006950">
    <property type="term" value="P:response to stress"/>
    <property type="evidence" value="ECO:0007669"/>
    <property type="project" value="TreeGrafter"/>
</dbReference>
<evidence type="ECO:0000259" key="1">
    <source>
        <dbReference type="PROSITE" id="PS50995"/>
    </source>
</evidence>
<dbReference type="EMBL" id="LJFS01000009">
    <property type="protein sequence ID" value="KPG34787.1"/>
    <property type="molecule type" value="Genomic_DNA"/>
</dbReference>